<organism evidence="1 2">
    <name type="scientific">Caerostris extrusa</name>
    <name type="common">Bark spider</name>
    <name type="synonym">Caerostris bankana</name>
    <dbReference type="NCBI Taxonomy" id="172846"/>
    <lineage>
        <taxon>Eukaryota</taxon>
        <taxon>Metazoa</taxon>
        <taxon>Ecdysozoa</taxon>
        <taxon>Arthropoda</taxon>
        <taxon>Chelicerata</taxon>
        <taxon>Arachnida</taxon>
        <taxon>Araneae</taxon>
        <taxon>Araneomorphae</taxon>
        <taxon>Entelegynae</taxon>
        <taxon>Araneoidea</taxon>
        <taxon>Araneidae</taxon>
        <taxon>Caerostris</taxon>
    </lineage>
</organism>
<reference evidence="1 2" key="1">
    <citation type="submission" date="2021-06" db="EMBL/GenBank/DDBJ databases">
        <title>Caerostris extrusa draft genome.</title>
        <authorList>
            <person name="Kono N."/>
            <person name="Arakawa K."/>
        </authorList>
    </citation>
    <scope>NUCLEOTIDE SEQUENCE [LARGE SCALE GENOMIC DNA]</scope>
</reference>
<dbReference type="Proteomes" id="UP001054945">
    <property type="component" value="Unassembled WGS sequence"/>
</dbReference>
<name>A0AAV4XHX1_CAEEX</name>
<dbReference type="AlphaFoldDB" id="A0AAV4XHX1"/>
<gene>
    <name evidence="1" type="ORF">CEXT_140411</name>
</gene>
<proteinExistence type="predicted"/>
<accession>A0AAV4XHX1</accession>
<evidence type="ECO:0000313" key="1">
    <source>
        <dbReference type="EMBL" id="GIY94752.1"/>
    </source>
</evidence>
<sequence length="103" mass="11823">MAPEGSNPILCTIMDENNPSLVEKFFSKMSGDSPPKAIRKGGLVTRLRNVKKTFIAFEGESTDIFGEEPFKKRRIIFVYDCAKNWITVFRRHLGTRTILFTKH</sequence>
<protein>
    <submittedName>
        <fullName evidence="1">Uncharacterized protein</fullName>
    </submittedName>
</protein>
<keyword evidence="2" id="KW-1185">Reference proteome</keyword>
<evidence type="ECO:0000313" key="2">
    <source>
        <dbReference type="Proteomes" id="UP001054945"/>
    </source>
</evidence>
<comment type="caution">
    <text evidence="1">The sequence shown here is derived from an EMBL/GenBank/DDBJ whole genome shotgun (WGS) entry which is preliminary data.</text>
</comment>
<dbReference type="EMBL" id="BPLR01000423">
    <property type="protein sequence ID" value="GIY94752.1"/>
    <property type="molecule type" value="Genomic_DNA"/>
</dbReference>